<evidence type="ECO:0000256" key="3">
    <source>
        <dbReference type="SAM" id="MobiDB-lite"/>
    </source>
</evidence>
<evidence type="ECO:0000313" key="5">
    <source>
        <dbReference type="EMBL" id="KAI5389556.1"/>
    </source>
</evidence>
<accession>A0A9D4ZYV8</accession>
<protein>
    <recommendedName>
        <fullName evidence="4">ABC1 atypical kinase-like domain-containing protein</fullName>
    </recommendedName>
</protein>
<reference evidence="5 6" key="1">
    <citation type="journal article" date="2022" name="Nat. Genet.">
        <title>Improved pea reference genome and pan-genome highlight genomic features and evolutionary characteristics.</title>
        <authorList>
            <person name="Yang T."/>
            <person name="Liu R."/>
            <person name="Luo Y."/>
            <person name="Hu S."/>
            <person name="Wang D."/>
            <person name="Wang C."/>
            <person name="Pandey M.K."/>
            <person name="Ge S."/>
            <person name="Xu Q."/>
            <person name="Li N."/>
            <person name="Li G."/>
            <person name="Huang Y."/>
            <person name="Saxena R.K."/>
            <person name="Ji Y."/>
            <person name="Li M."/>
            <person name="Yan X."/>
            <person name="He Y."/>
            <person name="Liu Y."/>
            <person name="Wang X."/>
            <person name="Xiang C."/>
            <person name="Varshney R.K."/>
            <person name="Ding H."/>
            <person name="Gao S."/>
            <person name="Zong X."/>
        </authorList>
    </citation>
    <scope>NUCLEOTIDE SEQUENCE [LARGE SCALE GENOMIC DNA]</scope>
    <source>
        <strain evidence="5 6">cv. Zhongwan 6</strain>
    </source>
</reference>
<evidence type="ECO:0000313" key="6">
    <source>
        <dbReference type="Proteomes" id="UP001058974"/>
    </source>
</evidence>
<feature type="region of interest" description="Disordered" evidence="3">
    <location>
        <begin position="265"/>
        <end position="288"/>
    </location>
</feature>
<dbReference type="Gramene" id="Psat07G0500800-T1">
    <property type="protein sequence ID" value="KAI5389556.1"/>
    <property type="gene ID" value="KIW84_075008"/>
</dbReference>
<dbReference type="Pfam" id="PF03109">
    <property type="entry name" value="ABC1"/>
    <property type="match status" value="1"/>
</dbReference>
<dbReference type="InterPro" id="IPR037138">
    <property type="entry name" value="His_deacetylse_dom_sf"/>
</dbReference>
<dbReference type="GO" id="GO:0006325">
    <property type="term" value="P:chromatin organization"/>
    <property type="evidence" value="ECO:0007669"/>
    <property type="project" value="UniProtKB-KW"/>
</dbReference>
<dbReference type="InterPro" id="IPR011009">
    <property type="entry name" value="Kinase-like_dom_sf"/>
</dbReference>
<evidence type="ECO:0000256" key="2">
    <source>
        <dbReference type="ARBA" id="ARBA00022853"/>
    </source>
</evidence>
<dbReference type="InterPro" id="IPR004147">
    <property type="entry name" value="ABC1_dom"/>
</dbReference>
<keyword evidence="2" id="KW-0156">Chromatin regulator</keyword>
<dbReference type="InterPro" id="IPR050154">
    <property type="entry name" value="UbiB_kinase"/>
</dbReference>
<keyword evidence="6" id="KW-1185">Reference proteome</keyword>
<comment type="caution">
    <text evidence="5">The sequence shown here is derived from an EMBL/GenBank/DDBJ whole genome shotgun (WGS) entry which is preliminary data.</text>
</comment>
<name>A0A9D4ZYV8_PEA</name>
<dbReference type="AlphaFoldDB" id="A0A9D4ZYV8"/>
<gene>
    <name evidence="5" type="ORF">KIW84_075008</name>
</gene>
<dbReference type="EMBL" id="JAMSHJ010000007">
    <property type="protein sequence ID" value="KAI5389556.1"/>
    <property type="molecule type" value="Genomic_DNA"/>
</dbReference>
<evidence type="ECO:0000259" key="4">
    <source>
        <dbReference type="Pfam" id="PF03109"/>
    </source>
</evidence>
<dbReference type="Gene3D" id="3.40.800.20">
    <property type="entry name" value="Histone deacetylase domain"/>
    <property type="match status" value="1"/>
</dbReference>
<dbReference type="Proteomes" id="UP001058974">
    <property type="component" value="Chromosome 7"/>
</dbReference>
<proteinExistence type="inferred from homology"/>
<dbReference type="PANTHER" id="PTHR10566:SF120">
    <property type="entry name" value="PROTEIN ACTIVITY OF BC1 COMPLEX KINASE 3, CHLOROPLASTIC"/>
    <property type="match status" value="1"/>
</dbReference>
<organism evidence="5 6">
    <name type="scientific">Pisum sativum</name>
    <name type="common">Garden pea</name>
    <name type="synonym">Lathyrus oleraceus</name>
    <dbReference type="NCBI Taxonomy" id="3888"/>
    <lineage>
        <taxon>Eukaryota</taxon>
        <taxon>Viridiplantae</taxon>
        <taxon>Streptophyta</taxon>
        <taxon>Embryophyta</taxon>
        <taxon>Tracheophyta</taxon>
        <taxon>Spermatophyta</taxon>
        <taxon>Magnoliopsida</taxon>
        <taxon>eudicotyledons</taxon>
        <taxon>Gunneridae</taxon>
        <taxon>Pentapetalae</taxon>
        <taxon>rosids</taxon>
        <taxon>fabids</taxon>
        <taxon>Fabales</taxon>
        <taxon>Fabaceae</taxon>
        <taxon>Papilionoideae</taxon>
        <taxon>50 kb inversion clade</taxon>
        <taxon>NPAAA clade</taxon>
        <taxon>Hologalegina</taxon>
        <taxon>IRL clade</taxon>
        <taxon>Fabeae</taxon>
        <taxon>Lathyrus</taxon>
    </lineage>
</organism>
<dbReference type="PANTHER" id="PTHR10566">
    <property type="entry name" value="CHAPERONE-ACTIVITY OF BC1 COMPLEX CABC1 -RELATED"/>
    <property type="match status" value="1"/>
</dbReference>
<evidence type="ECO:0000256" key="1">
    <source>
        <dbReference type="ARBA" id="ARBA00009670"/>
    </source>
</evidence>
<dbReference type="SUPFAM" id="SSF56112">
    <property type="entry name" value="Protein kinase-like (PK-like)"/>
    <property type="match status" value="1"/>
</dbReference>
<comment type="similarity">
    <text evidence="1">Belongs to the protein kinase superfamily. ADCK protein kinase family.</text>
</comment>
<feature type="domain" description="ABC1 atypical kinase-like" evidence="4">
    <location>
        <begin position="3"/>
        <end position="68"/>
    </location>
</feature>
<sequence>MIGQCSLKQLLEYGYFHADPHPGNLLAMPYGRLTFLDFGMMSETPEDARSAIIGHVVHLENRDIEVMARDYYALDFLSSDVDVSPIVPALRDFFLMTHLILLSLAVLEGLAPNADPTFMVLAVSYLWSRLEDLLIQGIMDSDFSAKEALQPVVKVLLSPDGEVIRTLVIKEVVRVSEAFTLSSISDTYKSVSDFIRTLVFNGNANGPLMLSESEMPKHEYIEYFGQDYALHVAPSNMENESTRLLLDSIRSKLLANLSKLQHAPSVKLQETPQVPENQQNLKRMSENN</sequence>
<feature type="compositionally biased region" description="Polar residues" evidence="3">
    <location>
        <begin position="268"/>
        <end position="282"/>
    </location>
</feature>